<reference evidence="2 3" key="1">
    <citation type="submission" date="2023-05" db="EMBL/GenBank/DDBJ databases">
        <authorList>
            <person name="Gao F."/>
        </authorList>
    </citation>
    <scope>NUCLEOTIDE SEQUENCE [LARGE SCALE GENOMIC DNA]</scope>
    <source>
        <strain evidence="2 3">MIMF12</strain>
    </source>
</reference>
<gene>
    <name evidence="2" type="ORF">QOL99_00875</name>
</gene>
<dbReference type="Proteomes" id="UP001302059">
    <property type="component" value="Unassembled WGS sequence"/>
</dbReference>
<dbReference type="EMBL" id="JASNGB010000003">
    <property type="protein sequence ID" value="MDL2342694.1"/>
    <property type="molecule type" value="Genomic_DNA"/>
</dbReference>
<name>A0ABT7JG93_9DEIO</name>
<feature type="compositionally biased region" description="Pro residues" evidence="1">
    <location>
        <begin position="139"/>
        <end position="149"/>
    </location>
</feature>
<feature type="region of interest" description="Disordered" evidence="1">
    <location>
        <begin position="137"/>
        <end position="162"/>
    </location>
</feature>
<dbReference type="RefSeq" id="WP_285520724.1">
    <property type="nucleotide sequence ID" value="NZ_JASNGB010000003.1"/>
</dbReference>
<keyword evidence="3" id="KW-1185">Reference proteome</keyword>
<feature type="compositionally biased region" description="Basic and acidic residues" evidence="1">
    <location>
        <begin position="151"/>
        <end position="162"/>
    </location>
</feature>
<accession>A0ABT7JG93</accession>
<sequence>MTLWLDLPGRPPSFGPVNLAALVVALLLLEAESARLSRQRFHRPLASGGFVVGTPLFYLRGTSLLEPRSLMFEAGGHFGPPWHATLPVDADMAVTYLTVWLATGRGRGFHFTEYETFEGSAETNTFWSRAYTRLLGIADPPPPPDPPRTPEQQRIDGLTRESQERWLLPEIERLYALLEDHLAAPAQPGEPLAMDPDPRSIL</sequence>
<protein>
    <submittedName>
        <fullName evidence="2">Uncharacterized protein</fullName>
    </submittedName>
</protein>
<organism evidence="2 3">
    <name type="scientific">Deinococcus rhizophilus</name>
    <dbReference type="NCBI Taxonomy" id="3049544"/>
    <lineage>
        <taxon>Bacteria</taxon>
        <taxon>Thermotogati</taxon>
        <taxon>Deinococcota</taxon>
        <taxon>Deinococci</taxon>
        <taxon>Deinococcales</taxon>
        <taxon>Deinococcaceae</taxon>
        <taxon>Deinococcus</taxon>
    </lineage>
</organism>
<comment type="caution">
    <text evidence="2">The sequence shown here is derived from an EMBL/GenBank/DDBJ whole genome shotgun (WGS) entry which is preliminary data.</text>
</comment>
<evidence type="ECO:0000313" key="2">
    <source>
        <dbReference type="EMBL" id="MDL2342694.1"/>
    </source>
</evidence>
<evidence type="ECO:0000313" key="3">
    <source>
        <dbReference type="Proteomes" id="UP001302059"/>
    </source>
</evidence>
<proteinExistence type="predicted"/>
<evidence type="ECO:0000256" key="1">
    <source>
        <dbReference type="SAM" id="MobiDB-lite"/>
    </source>
</evidence>